<dbReference type="GO" id="GO:0019843">
    <property type="term" value="F:rRNA binding"/>
    <property type="evidence" value="ECO:0007669"/>
    <property type="project" value="UniProtKB-UniRule"/>
</dbReference>
<reference evidence="7 8" key="1">
    <citation type="submission" date="2016-01" db="EMBL/GenBank/DDBJ databases">
        <title>Genome sequence of Ca. Arsenophonus lipopteni, the exclusive symbiont of a blood sucking fly Lipoptena cervi (Diptera: Hippoboscidae).</title>
        <authorList>
            <person name="Novakova E."/>
            <person name="Hypsa V."/>
            <person name="Nguyen P."/>
            <person name="Husnik F."/>
            <person name="Darby A.C."/>
        </authorList>
    </citation>
    <scope>NUCLEOTIDE SEQUENCE [LARGE SCALE GENOMIC DNA]</scope>
    <source>
        <strain evidence="7 8">CB</strain>
    </source>
</reference>
<organism evidence="7 8">
    <name type="scientific">Candidatus Arsenophonus lipoptenae</name>
    <dbReference type="NCBI Taxonomy" id="634113"/>
    <lineage>
        <taxon>Bacteria</taxon>
        <taxon>Pseudomonadati</taxon>
        <taxon>Pseudomonadota</taxon>
        <taxon>Gammaproteobacteria</taxon>
        <taxon>Enterobacterales</taxon>
        <taxon>Morganellaceae</taxon>
        <taxon>Arsenophonus</taxon>
    </lineage>
</organism>
<dbReference type="GO" id="GO:0006412">
    <property type="term" value="P:translation"/>
    <property type="evidence" value="ECO:0007669"/>
    <property type="project" value="UniProtKB-UniRule"/>
</dbReference>
<dbReference type="OrthoDB" id="9803201at2"/>
<dbReference type="PANTHER" id="PTHR10746">
    <property type="entry name" value="50S RIBOSOMAL PROTEIN L4"/>
    <property type="match status" value="1"/>
</dbReference>
<comment type="subunit">
    <text evidence="5">Part of the 50S ribosomal subunit.</text>
</comment>
<dbReference type="HAMAP" id="MF_01328_B">
    <property type="entry name" value="Ribosomal_uL4_B"/>
    <property type="match status" value="1"/>
</dbReference>
<evidence type="ECO:0000256" key="4">
    <source>
        <dbReference type="ARBA" id="ARBA00035244"/>
    </source>
</evidence>
<accession>A0A0X9W695</accession>
<dbReference type="KEGG" id="asy:AUT07_00191"/>
<dbReference type="PATRIC" id="fig|634113.3.peg.185"/>
<gene>
    <name evidence="5 7" type="primary">rplD</name>
    <name evidence="7" type="ORF">AUT07_00191</name>
</gene>
<evidence type="ECO:0000313" key="8">
    <source>
        <dbReference type="Proteomes" id="UP000069926"/>
    </source>
</evidence>
<dbReference type="EMBL" id="CP013920">
    <property type="protein sequence ID" value="AMA64777.1"/>
    <property type="molecule type" value="Genomic_DNA"/>
</dbReference>
<comment type="function">
    <text evidence="5">One of the primary rRNA binding proteins, this protein initially binds near the 5'-end of the 23S rRNA. It is important during the early stages of 50S assembly. It makes multiple contacts with different domains of the 23S rRNA in the assembled 50S subunit and ribosome.</text>
</comment>
<dbReference type="SUPFAM" id="SSF52166">
    <property type="entry name" value="Ribosomal protein L4"/>
    <property type="match status" value="1"/>
</dbReference>
<proteinExistence type="inferred from homology"/>
<evidence type="ECO:0000256" key="1">
    <source>
        <dbReference type="ARBA" id="ARBA00010528"/>
    </source>
</evidence>
<dbReference type="RefSeq" id="WP_066282986.1">
    <property type="nucleotide sequence ID" value="NZ_CP013920.1"/>
</dbReference>
<dbReference type="STRING" id="634113.AUT07_00191"/>
<comment type="similarity">
    <text evidence="1 5">Belongs to the universal ribosomal protein uL4 family.</text>
</comment>
<dbReference type="InterPro" id="IPR013005">
    <property type="entry name" value="Ribosomal_uL4-like"/>
</dbReference>
<dbReference type="GO" id="GO:1990904">
    <property type="term" value="C:ribonucleoprotein complex"/>
    <property type="evidence" value="ECO:0007669"/>
    <property type="project" value="UniProtKB-KW"/>
</dbReference>
<evidence type="ECO:0000256" key="5">
    <source>
        <dbReference type="HAMAP-Rule" id="MF_01328"/>
    </source>
</evidence>
<feature type="region of interest" description="Disordered" evidence="6">
    <location>
        <begin position="43"/>
        <end position="70"/>
    </location>
</feature>
<keyword evidence="2 5" id="KW-0689">Ribosomal protein</keyword>
<evidence type="ECO:0000313" key="7">
    <source>
        <dbReference type="EMBL" id="AMA64777.1"/>
    </source>
</evidence>
<comment type="function">
    <text evidence="5">Forms part of the polypeptide exit tunnel.</text>
</comment>
<name>A0A0X9W695_9GAMM</name>
<dbReference type="InterPro" id="IPR023574">
    <property type="entry name" value="Ribosomal_uL4_dom_sf"/>
</dbReference>
<dbReference type="AlphaFoldDB" id="A0A0X9W695"/>
<protein>
    <recommendedName>
        <fullName evidence="4 5">Large ribosomal subunit protein uL4</fullName>
    </recommendedName>
</protein>
<keyword evidence="3 5" id="KW-0687">Ribonucleoprotein</keyword>
<dbReference type="NCBIfam" id="TIGR03953">
    <property type="entry name" value="rplD_bact"/>
    <property type="match status" value="1"/>
</dbReference>
<dbReference type="InterPro" id="IPR002136">
    <property type="entry name" value="Ribosomal_uL4"/>
</dbReference>
<dbReference type="Pfam" id="PF00573">
    <property type="entry name" value="Ribosomal_L4"/>
    <property type="match status" value="1"/>
</dbReference>
<evidence type="ECO:0000256" key="6">
    <source>
        <dbReference type="SAM" id="MobiDB-lite"/>
    </source>
</evidence>
<dbReference type="GO" id="GO:0003735">
    <property type="term" value="F:structural constituent of ribosome"/>
    <property type="evidence" value="ECO:0007669"/>
    <property type="project" value="InterPro"/>
</dbReference>
<sequence>MELIIQDTQMKLTVSEDIFGSVFKKDLVHQVVVAYSAGNRQGTRAQKSRAEVTGSNKKPWRQKGTGRARAGSFKSPIWRSGGITFAAKNQNHSQKVNKKMYRGALKSILSELVRQDRLIIVKYFVLEEPKTQLLLKKIKEMFLDSVLIITQEVDKILSLASRNLYQVKVSSIVNVNPINLITYDKVIFTIDAIKKIEDTLT</sequence>
<evidence type="ECO:0000256" key="3">
    <source>
        <dbReference type="ARBA" id="ARBA00023274"/>
    </source>
</evidence>
<keyword evidence="8" id="KW-1185">Reference proteome</keyword>
<evidence type="ECO:0000256" key="2">
    <source>
        <dbReference type="ARBA" id="ARBA00022980"/>
    </source>
</evidence>
<dbReference type="Gene3D" id="3.40.1370.10">
    <property type="match status" value="1"/>
</dbReference>
<dbReference type="GO" id="GO:0005840">
    <property type="term" value="C:ribosome"/>
    <property type="evidence" value="ECO:0007669"/>
    <property type="project" value="UniProtKB-KW"/>
</dbReference>
<keyword evidence="5" id="KW-0699">rRNA-binding</keyword>
<keyword evidence="5" id="KW-0694">RNA-binding</keyword>
<dbReference type="PANTHER" id="PTHR10746:SF6">
    <property type="entry name" value="LARGE RIBOSOMAL SUBUNIT PROTEIN UL4M"/>
    <property type="match status" value="1"/>
</dbReference>
<dbReference type="Proteomes" id="UP000069926">
    <property type="component" value="Chromosome"/>
</dbReference>